<dbReference type="SUPFAM" id="SSF51322">
    <property type="entry name" value="Cyanovirin-N"/>
    <property type="match status" value="1"/>
</dbReference>
<organism evidence="2 3">
    <name type="scientific">Lasiosphaeria miniovina</name>
    <dbReference type="NCBI Taxonomy" id="1954250"/>
    <lineage>
        <taxon>Eukaryota</taxon>
        <taxon>Fungi</taxon>
        <taxon>Dikarya</taxon>
        <taxon>Ascomycota</taxon>
        <taxon>Pezizomycotina</taxon>
        <taxon>Sordariomycetes</taxon>
        <taxon>Sordariomycetidae</taxon>
        <taxon>Sordariales</taxon>
        <taxon>Lasiosphaeriaceae</taxon>
        <taxon>Lasiosphaeria</taxon>
    </lineage>
</organism>
<dbReference type="RefSeq" id="XP_060289857.1">
    <property type="nucleotide sequence ID" value="XM_060446119.1"/>
</dbReference>
<protein>
    <submittedName>
        <fullName evidence="2">Cyanovirin-N</fullName>
    </submittedName>
</protein>
<evidence type="ECO:0000313" key="3">
    <source>
        <dbReference type="Proteomes" id="UP001172101"/>
    </source>
</evidence>
<evidence type="ECO:0000259" key="1">
    <source>
        <dbReference type="SMART" id="SM01111"/>
    </source>
</evidence>
<dbReference type="InterPro" id="IPR036673">
    <property type="entry name" value="Cyanovirin-N_sf"/>
</dbReference>
<gene>
    <name evidence="2" type="ORF">B0T26DRAFT_756590</name>
</gene>
<dbReference type="PANTHER" id="PTHR42076">
    <property type="entry name" value="CYANOVIRIN-N HOMOLOG"/>
    <property type="match status" value="1"/>
</dbReference>
<evidence type="ECO:0000313" key="2">
    <source>
        <dbReference type="EMBL" id="KAK0702998.1"/>
    </source>
</evidence>
<dbReference type="Pfam" id="PF08881">
    <property type="entry name" value="CVNH"/>
    <property type="match status" value="1"/>
</dbReference>
<dbReference type="InterPro" id="IPR011058">
    <property type="entry name" value="Cyanovirin-N"/>
</dbReference>
<accession>A0AA39ZSZ5</accession>
<dbReference type="Gene3D" id="2.30.60.10">
    <property type="entry name" value="Cyanovirin-N"/>
    <property type="match status" value="1"/>
</dbReference>
<comment type="caution">
    <text evidence="2">The sequence shown here is derived from an EMBL/GenBank/DDBJ whole genome shotgun (WGS) entry which is preliminary data.</text>
</comment>
<sequence>MSFHSSASDVRVDDGHILRARLDNGQGEQVDAELDLNTAVGNDNGNFVWGGEKFAESAENISFSLEGGDGVPILRASLRDLEDNLNDRDLNLAERIRNEGGSLVFVFQPD</sequence>
<dbReference type="GeneID" id="85329389"/>
<name>A0AA39ZSZ5_9PEZI</name>
<dbReference type="PANTHER" id="PTHR42076:SF1">
    <property type="entry name" value="CYANOVIRIN-N DOMAIN-CONTAINING PROTEIN"/>
    <property type="match status" value="1"/>
</dbReference>
<reference evidence="2" key="1">
    <citation type="submission" date="2023-06" db="EMBL/GenBank/DDBJ databases">
        <title>Genome-scale phylogeny and comparative genomics of the fungal order Sordariales.</title>
        <authorList>
            <consortium name="Lawrence Berkeley National Laboratory"/>
            <person name="Hensen N."/>
            <person name="Bonometti L."/>
            <person name="Westerberg I."/>
            <person name="Brannstrom I.O."/>
            <person name="Guillou S."/>
            <person name="Cros-Aarteil S."/>
            <person name="Calhoun S."/>
            <person name="Haridas S."/>
            <person name="Kuo A."/>
            <person name="Mondo S."/>
            <person name="Pangilinan J."/>
            <person name="Riley R."/>
            <person name="LaButti K."/>
            <person name="Andreopoulos B."/>
            <person name="Lipzen A."/>
            <person name="Chen C."/>
            <person name="Yanf M."/>
            <person name="Daum C."/>
            <person name="Ng V."/>
            <person name="Clum A."/>
            <person name="Steindorff A."/>
            <person name="Ohm R."/>
            <person name="Martin F."/>
            <person name="Silar P."/>
            <person name="Natvig D."/>
            <person name="Lalanne C."/>
            <person name="Gautier V."/>
            <person name="Ament-velasquez S.L."/>
            <person name="Kruys A."/>
            <person name="Hutchinson M.I."/>
            <person name="Powell A.J."/>
            <person name="Barry K."/>
            <person name="Miller A.N."/>
            <person name="Grigoriev I.V."/>
            <person name="Debuchy R."/>
            <person name="Gladieux P."/>
            <person name="Thoren M.H."/>
            <person name="Johannesson H."/>
        </authorList>
    </citation>
    <scope>NUCLEOTIDE SEQUENCE</scope>
    <source>
        <strain evidence="2">SMH2392-1A</strain>
    </source>
</reference>
<feature type="domain" description="Cyanovirin-N" evidence="1">
    <location>
        <begin position="2"/>
        <end position="105"/>
    </location>
</feature>
<proteinExistence type="predicted"/>
<dbReference type="AlphaFoldDB" id="A0AA39ZSZ5"/>
<dbReference type="SMART" id="SM01111">
    <property type="entry name" value="CVNH"/>
    <property type="match status" value="1"/>
</dbReference>
<keyword evidence="3" id="KW-1185">Reference proteome</keyword>
<dbReference type="EMBL" id="JAUIRO010000008">
    <property type="protein sequence ID" value="KAK0702998.1"/>
    <property type="molecule type" value="Genomic_DNA"/>
</dbReference>
<dbReference type="Proteomes" id="UP001172101">
    <property type="component" value="Unassembled WGS sequence"/>
</dbReference>